<keyword evidence="2" id="KW-1185">Reference proteome</keyword>
<evidence type="ECO:0000313" key="1">
    <source>
        <dbReference type="EMBL" id="MDT0643875.1"/>
    </source>
</evidence>
<dbReference type="Proteomes" id="UP001262889">
    <property type="component" value="Unassembled WGS sequence"/>
</dbReference>
<gene>
    <name evidence="1" type="ORF">RM553_13635</name>
</gene>
<dbReference type="EMBL" id="JAVRHQ010000018">
    <property type="protein sequence ID" value="MDT0643875.1"/>
    <property type="molecule type" value="Genomic_DNA"/>
</dbReference>
<name>A0ABU3CC20_9FLAO</name>
<dbReference type="GO" id="GO:0016301">
    <property type="term" value="F:kinase activity"/>
    <property type="evidence" value="ECO:0007669"/>
    <property type="project" value="UniProtKB-KW"/>
</dbReference>
<proteinExistence type="predicted"/>
<accession>A0ABU3CC20</accession>
<dbReference type="Pfam" id="PF06293">
    <property type="entry name" value="Kdo"/>
    <property type="match status" value="1"/>
</dbReference>
<organism evidence="1 2">
    <name type="scientific">Autumnicola tepida</name>
    <dbReference type="NCBI Taxonomy" id="3075595"/>
    <lineage>
        <taxon>Bacteria</taxon>
        <taxon>Pseudomonadati</taxon>
        <taxon>Bacteroidota</taxon>
        <taxon>Flavobacteriia</taxon>
        <taxon>Flavobacteriales</taxon>
        <taxon>Flavobacteriaceae</taxon>
        <taxon>Autumnicola</taxon>
    </lineage>
</organism>
<sequence>MKVIIDEAYSSNKEEIFKALDNFEKEGRKIGPGKRNIIKAVSLDEKELNIKSFKVPNAVNKIAYRFFRKSKAERSFYYAQELINRGINTPAPVAYAEEVTPMVLLKSFYVSEQLHYDLTFRDLDTEKEGHEEILRAFTHFTHELHEKNIEFLDHSPGNTLIQIKNDNFQFYLVDLNRMNFKELSYTERLRNFERLSREKAVYEIMAHEYAKIINQPAAEVFEQMWHYNQVFFAKRVKKTRLKNRLKRN</sequence>
<keyword evidence="1" id="KW-0418">Kinase</keyword>
<keyword evidence="1" id="KW-0808">Transferase</keyword>
<dbReference type="RefSeq" id="WP_311535494.1">
    <property type="nucleotide sequence ID" value="NZ_JAVRHQ010000018.1"/>
</dbReference>
<comment type="caution">
    <text evidence="1">The sequence shown here is derived from an EMBL/GenBank/DDBJ whole genome shotgun (WGS) entry which is preliminary data.</text>
</comment>
<evidence type="ECO:0000313" key="2">
    <source>
        <dbReference type="Proteomes" id="UP001262889"/>
    </source>
</evidence>
<protein>
    <submittedName>
        <fullName evidence="1">Lipopolysaccharide kinase InaA family protein</fullName>
    </submittedName>
</protein>
<reference evidence="1 2" key="1">
    <citation type="submission" date="2023-09" db="EMBL/GenBank/DDBJ databases">
        <authorList>
            <person name="Rey-Velasco X."/>
        </authorList>
    </citation>
    <scope>NUCLEOTIDE SEQUENCE [LARGE SCALE GENOMIC DNA]</scope>
    <source>
        <strain evidence="1 2">F363</strain>
    </source>
</reference>